<name>A0A1I0QT50_9BACT</name>
<feature type="domain" description="VOC" evidence="1">
    <location>
        <begin position="9"/>
        <end position="116"/>
    </location>
</feature>
<accession>A0A1I0QT50</accession>
<proteinExistence type="predicted"/>
<dbReference type="AlphaFoldDB" id="A0A1I0QT50"/>
<dbReference type="InterPro" id="IPR029068">
    <property type="entry name" value="Glyas_Bleomycin-R_OHBP_Dase"/>
</dbReference>
<dbReference type="PANTHER" id="PTHR33993">
    <property type="entry name" value="GLYOXALASE-RELATED"/>
    <property type="match status" value="1"/>
</dbReference>
<dbReference type="InterPro" id="IPR037523">
    <property type="entry name" value="VOC_core"/>
</dbReference>
<keyword evidence="3" id="KW-1185">Reference proteome</keyword>
<dbReference type="Pfam" id="PF00903">
    <property type="entry name" value="Glyoxalase"/>
    <property type="match status" value="1"/>
</dbReference>
<protein>
    <recommendedName>
        <fullName evidence="1">VOC domain-containing protein</fullName>
    </recommendedName>
</protein>
<dbReference type="Gene3D" id="3.10.180.10">
    <property type="entry name" value="2,3-Dihydroxybiphenyl 1,2-Dioxygenase, domain 1"/>
    <property type="match status" value="1"/>
</dbReference>
<dbReference type="RefSeq" id="WP_222843646.1">
    <property type="nucleotide sequence ID" value="NZ_FOIR01000002.1"/>
</dbReference>
<dbReference type="SUPFAM" id="SSF54593">
    <property type="entry name" value="Glyoxalase/Bleomycin resistance protein/Dihydroxybiphenyl dioxygenase"/>
    <property type="match status" value="1"/>
</dbReference>
<dbReference type="GeneID" id="99987377"/>
<dbReference type="PANTHER" id="PTHR33993:SF1">
    <property type="entry name" value="GLYOXALASE FAMILY PROTEIN"/>
    <property type="match status" value="1"/>
</dbReference>
<dbReference type="STRING" id="1267423.SAMN05216290_2685"/>
<dbReference type="EMBL" id="FOIR01000002">
    <property type="protein sequence ID" value="SEW30791.1"/>
    <property type="molecule type" value="Genomic_DNA"/>
</dbReference>
<dbReference type="Proteomes" id="UP000199437">
    <property type="component" value="Unassembled WGS sequence"/>
</dbReference>
<evidence type="ECO:0000313" key="3">
    <source>
        <dbReference type="Proteomes" id="UP000199437"/>
    </source>
</evidence>
<reference evidence="3" key="1">
    <citation type="submission" date="2016-10" db="EMBL/GenBank/DDBJ databases">
        <authorList>
            <person name="Varghese N."/>
            <person name="Submissions S."/>
        </authorList>
    </citation>
    <scope>NUCLEOTIDE SEQUENCE [LARGE SCALE GENOMIC DNA]</scope>
    <source>
        <strain evidence="3">CGMCC 1.12402</strain>
    </source>
</reference>
<dbReference type="PROSITE" id="PS51819">
    <property type="entry name" value="VOC"/>
    <property type="match status" value="1"/>
</dbReference>
<evidence type="ECO:0000259" key="1">
    <source>
        <dbReference type="PROSITE" id="PS51819"/>
    </source>
</evidence>
<dbReference type="InterPro" id="IPR004360">
    <property type="entry name" value="Glyas_Fos-R_dOase_dom"/>
</dbReference>
<evidence type="ECO:0000313" key="2">
    <source>
        <dbReference type="EMBL" id="SEW30791.1"/>
    </source>
</evidence>
<dbReference type="CDD" id="cd07247">
    <property type="entry name" value="SgaA_N_like"/>
    <property type="match status" value="1"/>
</dbReference>
<organism evidence="2 3">
    <name type="scientific">Roseivirga pacifica</name>
    <dbReference type="NCBI Taxonomy" id="1267423"/>
    <lineage>
        <taxon>Bacteria</taxon>
        <taxon>Pseudomonadati</taxon>
        <taxon>Bacteroidota</taxon>
        <taxon>Cytophagia</taxon>
        <taxon>Cytophagales</taxon>
        <taxon>Roseivirgaceae</taxon>
        <taxon>Roseivirga</taxon>
    </lineage>
</organism>
<dbReference type="InterPro" id="IPR052164">
    <property type="entry name" value="Anthracycline_SecMetBiosynth"/>
</dbReference>
<sequence>MESNMQNNHINYIELAASDLEAVKQFYSHAFGWKFTDYGPEYTAFNESGLDGGFYKSAAPVVNGALVVLYHENLEEIQKTVVAHGGKIAKAIFSFPGGRRFHFTDPAGNELAVWSDK</sequence>
<gene>
    <name evidence="2" type="ORF">SAMN05216290_2685</name>
</gene>